<feature type="compositionally biased region" description="Polar residues" evidence="2">
    <location>
        <begin position="811"/>
        <end position="820"/>
    </location>
</feature>
<feature type="region of interest" description="Disordered" evidence="2">
    <location>
        <begin position="673"/>
        <end position="714"/>
    </location>
</feature>
<evidence type="ECO:0000256" key="1">
    <source>
        <dbReference type="SAM" id="Coils"/>
    </source>
</evidence>
<proteinExistence type="predicted"/>
<feature type="compositionally biased region" description="Polar residues" evidence="2">
    <location>
        <begin position="700"/>
        <end position="710"/>
    </location>
</feature>
<keyword evidence="1" id="KW-0175">Coiled coil</keyword>
<dbReference type="Gene3D" id="1.10.418.10">
    <property type="entry name" value="Calponin-like domain"/>
    <property type="match status" value="1"/>
</dbReference>
<dbReference type="HOGENOM" id="CLU_013811_1_0_1"/>
<dbReference type="OMA" id="TERCHEL"/>
<accession>S3DD55</accession>
<dbReference type="EMBL" id="KE145353">
    <property type="protein sequence ID" value="EPE36307.1"/>
    <property type="molecule type" value="Genomic_DNA"/>
</dbReference>
<dbReference type="eggNOG" id="ENOG502QQM8">
    <property type="taxonomic scope" value="Eukaryota"/>
</dbReference>
<dbReference type="RefSeq" id="XP_008077125.1">
    <property type="nucleotide sequence ID" value="XM_008078934.1"/>
</dbReference>
<protein>
    <submittedName>
        <fullName evidence="3">Hook</fullName>
    </submittedName>
</protein>
<keyword evidence="4" id="KW-1185">Reference proteome</keyword>
<organism evidence="3 4">
    <name type="scientific">Glarea lozoyensis (strain ATCC 20868 / MF5171)</name>
    <dbReference type="NCBI Taxonomy" id="1116229"/>
    <lineage>
        <taxon>Eukaryota</taxon>
        <taxon>Fungi</taxon>
        <taxon>Dikarya</taxon>
        <taxon>Ascomycota</taxon>
        <taxon>Pezizomycotina</taxon>
        <taxon>Leotiomycetes</taxon>
        <taxon>Helotiales</taxon>
        <taxon>Helotiaceae</taxon>
        <taxon>Glarea</taxon>
    </lineage>
</organism>
<feature type="coiled-coil region" evidence="1">
    <location>
        <begin position="253"/>
        <end position="412"/>
    </location>
</feature>
<dbReference type="InterPro" id="IPR036872">
    <property type="entry name" value="CH_dom_sf"/>
</dbReference>
<dbReference type="GeneID" id="19464699"/>
<feature type="region of interest" description="Disordered" evidence="2">
    <location>
        <begin position="461"/>
        <end position="485"/>
    </location>
</feature>
<gene>
    <name evidence="3" type="ORF">GLAREA_05645</name>
</gene>
<evidence type="ECO:0000256" key="2">
    <source>
        <dbReference type="SAM" id="MobiDB-lite"/>
    </source>
</evidence>
<sequence length="845" mass="93834">MPRQYNKATGSALITFVNECFPLDPKLEKITDLIDGFALNKILSTFSTSSSSVTLLPNTSSSPADIDVEYAVHDLEKITSPSVWLANKKRLEAVYKSLQRYLRDNPDCFGPINLDGPVGLNAIAEHNDAEEATKVGEDDSDIIHGTLLADTLYQLLGIFIVAAIKGPSNEKYIPTLINLQDKVVQEEVAKMIQLLQPDVQDLLLDETDAIKTLSGDLDLAAEEAHAKLQADFDLGKKRHADLVTRLEYLQYAHDELQQFNAEANDRIRELEKAQLGDQTEHIQSLKHRIQEDEDLIANQEQQLETARVLKENQARELQKLRPLNEKVTALQDELSEVKNQNDILTRKANTADHYQKKLQAQSELESANVRLRQQIDTLQDNQNEFDRVMDENAKLEATMSEYRSRFASYELQFVEINNQKKLLEGELRQQLSMVQGLTASKSHDENFIADLQEQLRTGSVASLAPPSPSIKQPLSLEQELAESDEPEPNYLLEISRLKAEAQLLRGQLGGTTNANLRVELEEEARIRKRYQETLRDLQEKHAVLQQQFNAIISKSDAEKDEAVAATRKLYIEANQENLALKARLSETQAELSARDRELLEAKSDLVAAVAQDDIDALEELKATHELVTSSFESDIVLLQSRNKNLATDHEQTQSHLVDALLAKDKLSQQIAALPSKADDTKESSTPATPAVAQEPIEVSHITNSPIQTRHSPAKRRSFWQKVTASFLGTTAPPADANRQSLCPPVAQNGVGDPASLQIDLSDTFASMGVILRDLDRENMSRPASFVSTATPSPFVTSECQATIPVNGPIARSSSPPSDTGSLPRPPPGAHVARPRSRTPPISRGF</sequence>
<dbReference type="STRING" id="1116229.S3DD55"/>
<dbReference type="CDD" id="cd22211">
    <property type="entry name" value="HkD_SF"/>
    <property type="match status" value="1"/>
</dbReference>
<dbReference type="Proteomes" id="UP000016922">
    <property type="component" value="Unassembled WGS sequence"/>
</dbReference>
<dbReference type="AlphaFoldDB" id="S3DD55"/>
<feature type="region of interest" description="Disordered" evidence="2">
    <location>
        <begin position="805"/>
        <end position="845"/>
    </location>
</feature>
<dbReference type="KEGG" id="glz:GLAREA_05645"/>
<feature type="coiled-coil region" evidence="1">
    <location>
        <begin position="513"/>
        <end position="590"/>
    </location>
</feature>
<reference evidence="3 4" key="1">
    <citation type="journal article" date="2013" name="BMC Genomics">
        <title>Genomics-driven discovery of the pneumocandin biosynthetic gene cluster in the fungus Glarea lozoyensis.</title>
        <authorList>
            <person name="Chen L."/>
            <person name="Yue Q."/>
            <person name="Zhang X."/>
            <person name="Xiang M."/>
            <person name="Wang C."/>
            <person name="Li S."/>
            <person name="Che Y."/>
            <person name="Ortiz-Lopez F.J."/>
            <person name="Bills G.F."/>
            <person name="Liu X."/>
            <person name="An Z."/>
        </authorList>
    </citation>
    <scope>NUCLEOTIDE SEQUENCE [LARGE SCALE GENOMIC DNA]</scope>
    <source>
        <strain evidence="4">ATCC 20868 / MF5171</strain>
    </source>
</reference>
<dbReference type="SUPFAM" id="SSF116907">
    <property type="entry name" value="Hook domain"/>
    <property type="match status" value="1"/>
</dbReference>
<dbReference type="OrthoDB" id="49395at2759"/>
<name>S3DD55_GLAL2</name>
<evidence type="ECO:0000313" key="3">
    <source>
        <dbReference type="EMBL" id="EPE36307.1"/>
    </source>
</evidence>
<evidence type="ECO:0000313" key="4">
    <source>
        <dbReference type="Proteomes" id="UP000016922"/>
    </source>
</evidence>